<comment type="caution">
    <text evidence="1">The sequence shown here is derived from an EMBL/GenBank/DDBJ whole genome shotgun (WGS) entry which is preliminary data.</text>
</comment>
<organism evidence="1 2">
    <name type="scientific">Moniliophthora roreri (strain MCA 2997)</name>
    <name type="common">Cocoa frosty pod rot fungus</name>
    <name type="synonym">Crinipellis roreri</name>
    <dbReference type="NCBI Taxonomy" id="1381753"/>
    <lineage>
        <taxon>Eukaryota</taxon>
        <taxon>Fungi</taxon>
        <taxon>Dikarya</taxon>
        <taxon>Basidiomycota</taxon>
        <taxon>Agaricomycotina</taxon>
        <taxon>Agaricomycetes</taxon>
        <taxon>Agaricomycetidae</taxon>
        <taxon>Agaricales</taxon>
        <taxon>Marasmiineae</taxon>
        <taxon>Marasmiaceae</taxon>
        <taxon>Moniliophthora</taxon>
    </lineage>
</organism>
<dbReference type="AlphaFoldDB" id="V2WPJ1"/>
<evidence type="ECO:0000313" key="2">
    <source>
        <dbReference type="Proteomes" id="UP000017559"/>
    </source>
</evidence>
<reference evidence="1 2" key="1">
    <citation type="journal article" date="2014" name="BMC Genomics">
        <title>Genome and secretome analysis of the hemibiotrophic fungal pathogen, Moniliophthora roreri, which causes frosty pod rot disease of cacao: mechanisms of the biotrophic and necrotrophic phases.</title>
        <authorList>
            <person name="Meinhardt L.W."/>
            <person name="Costa G.G.L."/>
            <person name="Thomazella D.P.T."/>
            <person name="Teixeira P.J.P.L."/>
            <person name="Carazzolle M.F."/>
            <person name="Schuster S.C."/>
            <person name="Carlson J.E."/>
            <person name="Guiltinan M.J."/>
            <person name="Mieczkowski P."/>
            <person name="Farmer A."/>
            <person name="Ramaraj T."/>
            <person name="Crozier J."/>
            <person name="Davis R.E."/>
            <person name="Shao J."/>
            <person name="Melnick R.L."/>
            <person name="Pereira G.A.G."/>
            <person name="Bailey B.A."/>
        </authorList>
    </citation>
    <scope>NUCLEOTIDE SEQUENCE [LARGE SCALE GENOMIC DNA]</scope>
    <source>
        <strain evidence="1 2">MCA 2997</strain>
    </source>
</reference>
<dbReference type="KEGG" id="mrr:Moror_8542"/>
<accession>V2WPJ1</accession>
<gene>
    <name evidence="1" type="ORF">Moror_8542</name>
</gene>
<protein>
    <submittedName>
        <fullName evidence="1">Uncharacterized protein</fullName>
    </submittedName>
</protein>
<dbReference type="EMBL" id="AWSO01001912">
    <property type="protein sequence ID" value="ESK82471.1"/>
    <property type="molecule type" value="Genomic_DNA"/>
</dbReference>
<name>V2WPJ1_MONRO</name>
<sequence>MRMASVDIVKADGRVKNAGDAMEVLGFRMTWAFPRDAVAPWSSSNSKDPSHCIDTQQPRATACLSNSHNTFDFNPPNSCLKQISSDHYQSHIASSTSSDSPAALSDIAIVITYSQSLLRCASSCVIHPDHIGSAAHTRRLGYHCKEELCFTIIMYHAVLLASTNHCIGPIHLHKTPRFHVLMVGSHNHSPGSINAYKTHCDVEGLRTVFMLCSVASEDLTPRECFDLLLLRTHNRRYFRRSTFYRFPKTTHTYNFFRRSPESKNVERRNCLQVLSVWASDVNIMLTITLQLYRWPFTHPLRAFLSGFVSGKQSNQRKVPLCAAFWRSPAPTSHDGLGSAHGLEGLEEPSPWIPRCLVHIPHHDMRLPNVNHFTLEALKLGCGACQTSNSVISSLAIHACGPSESDFGMIITDDDTTKIFLDAMERLSR</sequence>
<proteinExistence type="predicted"/>
<evidence type="ECO:0000313" key="1">
    <source>
        <dbReference type="EMBL" id="ESK82471.1"/>
    </source>
</evidence>
<keyword evidence="2" id="KW-1185">Reference proteome</keyword>
<dbReference type="HOGENOM" id="CLU_641059_0_0_1"/>
<dbReference type="Proteomes" id="UP000017559">
    <property type="component" value="Unassembled WGS sequence"/>
</dbReference>